<dbReference type="EMBL" id="JZWS03000005">
    <property type="protein sequence ID" value="MEW9491633.1"/>
    <property type="molecule type" value="Genomic_DNA"/>
</dbReference>
<name>A0ACC6TP99_9CREN</name>
<accession>A0ACC6TP99</accession>
<reference evidence="1" key="1">
    <citation type="submission" date="2024-07" db="EMBL/GenBank/DDBJ databases">
        <title>Metagenome and Metagenome-Assembled Genomes of Archaea from a hot spring from the geothermal field of Los Azufres, Mexico.</title>
        <authorList>
            <person name="Marin-Paredes R."/>
            <person name="Martinez-Romero E."/>
            <person name="Servin-Garciduenas L.E."/>
        </authorList>
    </citation>
    <scope>NUCLEOTIDE SEQUENCE</scope>
    <source>
        <strain evidence="1">AZ1-454</strain>
    </source>
</reference>
<evidence type="ECO:0000313" key="2">
    <source>
        <dbReference type="Proteomes" id="UP000053480"/>
    </source>
</evidence>
<sequence length="89" mass="9670">MVPFLGILVYLLIGMFSSIYSLQGNTTPSSSPRVPLLLLKRQDVVASGIGLQNFASFHRSLPWGLSFLLVADHENITEATVFSFLGSGQ</sequence>
<comment type="caution">
    <text evidence="1">The sequence shown here is derived from an EMBL/GenBank/DDBJ whole genome shotgun (WGS) entry which is preliminary data.</text>
</comment>
<gene>
    <name evidence="1" type="ORF">TQ35_0005450</name>
</gene>
<evidence type="ECO:0000313" key="1">
    <source>
        <dbReference type="EMBL" id="MEW9491633.1"/>
    </source>
</evidence>
<proteinExistence type="predicted"/>
<protein>
    <submittedName>
        <fullName evidence="1">Uncharacterized protein</fullName>
    </submittedName>
</protein>
<organism evidence="1 2">
    <name type="scientific">Candidatus Aramenus sulfurataquae</name>
    <dbReference type="NCBI Taxonomy" id="1326980"/>
    <lineage>
        <taxon>Archaea</taxon>
        <taxon>Thermoproteota</taxon>
        <taxon>Thermoprotei</taxon>
        <taxon>Sulfolobales</taxon>
        <taxon>Sulfolobaceae</taxon>
        <taxon>Candidatus Aramenus</taxon>
    </lineage>
</organism>
<dbReference type="Proteomes" id="UP000053480">
    <property type="component" value="Unassembled WGS sequence"/>
</dbReference>